<sequence>MPNTMRRALLISLLPLTMLAAGAPAKDLNSFSQANAVAKDINSVSQAKAAAKDINSFSQAKAAAVKINQDAPGSFYCGCKITWQGKKGIPDLASCGYQIRKSAVRANRIEWEHVVPAWEFGHQRQCWQNGGRKACEHDAAYRRIEDDLHNLQPAVGEVNGDRGNFQYGQWRGGEGQYGQCAMKIDFKNRLAEPPARARGAIARTYFYMRDRYGLRLSSQQTQLFEAWNRLYPATAWECERNRRIEAVQGNANPYVERACQP</sequence>
<reference evidence="5" key="1">
    <citation type="submission" date="2024-06" db="EMBL/GenBank/DDBJ databases">
        <authorList>
            <person name="Coelho C."/>
            <person name="Bento M."/>
            <person name="Garcia E."/>
            <person name="Camelo A."/>
            <person name="Brandao I."/>
            <person name="Espirito Santo C."/>
            <person name="Trovao J."/>
            <person name="Verissimo A."/>
            <person name="Costa J."/>
            <person name="Tiago I."/>
        </authorList>
    </citation>
    <scope>NUCLEOTIDE SEQUENCE</scope>
    <source>
        <strain evidence="5">KWT182</strain>
    </source>
</reference>
<evidence type="ECO:0000256" key="1">
    <source>
        <dbReference type="ARBA" id="ARBA00006429"/>
    </source>
</evidence>
<proteinExistence type="inferred from homology"/>
<evidence type="ECO:0000256" key="3">
    <source>
        <dbReference type="ARBA" id="ARBA00022801"/>
    </source>
</evidence>
<dbReference type="PANTHER" id="PTHR33607:SF2">
    <property type="entry name" value="ENDONUCLEASE-1"/>
    <property type="match status" value="1"/>
</dbReference>
<feature type="chain" id="PRO_5043997644" evidence="4">
    <location>
        <begin position="26"/>
        <end position="261"/>
    </location>
</feature>
<evidence type="ECO:0000256" key="4">
    <source>
        <dbReference type="SAM" id="SignalP"/>
    </source>
</evidence>
<dbReference type="NCBIfam" id="NF011716">
    <property type="entry name" value="PRK15137.1"/>
    <property type="match status" value="1"/>
</dbReference>
<dbReference type="PANTHER" id="PTHR33607">
    <property type="entry name" value="ENDONUCLEASE-1"/>
    <property type="match status" value="1"/>
</dbReference>
<evidence type="ECO:0000256" key="2">
    <source>
        <dbReference type="ARBA" id="ARBA00022722"/>
    </source>
</evidence>
<dbReference type="Pfam" id="PF04231">
    <property type="entry name" value="Endonuclease_1"/>
    <property type="match status" value="1"/>
</dbReference>
<comment type="similarity">
    <text evidence="1">Belongs to the EndA/NucM nuclease family.</text>
</comment>
<protein>
    <submittedName>
        <fullName evidence="5">Deoxyribonuclease I</fullName>
        <ecNumber evidence="5">3.1.21.1</ecNumber>
    </submittedName>
</protein>
<dbReference type="AlphaFoldDB" id="A0AAU7Q856"/>
<dbReference type="EC" id="3.1.21.1" evidence="5"/>
<dbReference type="InterPro" id="IPR007346">
    <property type="entry name" value="Endonuclease-I"/>
</dbReference>
<dbReference type="EMBL" id="CP157947">
    <property type="protein sequence ID" value="XBS69101.1"/>
    <property type="molecule type" value="Genomic_DNA"/>
</dbReference>
<keyword evidence="2" id="KW-0540">Nuclease</keyword>
<feature type="signal peptide" evidence="4">
    <location>
        <begin position="1"/>
        <end position="25"/>
    </location>
</feature>
<keyword evidence="4" id="KW-0732">Signal</keyword>
<dbReference type="GO" id="GO:0004530">
    <property type="term" value="F:deoxyribonuclease I activity"/>
    <property type="evidence" value="ECO:0007669"/>
    <property type="project" value="UniProtKB-EC"/>
</dbReference>
<keyword evidence="3 5" id="KW-0378">Hydrolase</keyword>
<accession>A0AAU7Q856</accession>
<evidence type="ECO:0000313" key="5">
    <source>
        <dbReference type="EMBL" id="XBS69101.1"/>
    </source>
</evidence>
<dbReference type="SUPFAM" id="SSF54060">
    <property type="entry name" value="His-Me finger endonucleases"/>
    <property type="match status" value="1"/>
</dbReference>
<name>A0AAU7Q856_9GAMM</name>
<dbReference type="InterPro" id="IPR044925">
    <property type="entry name" value="His-Me_finger_sf"/>
</dbReference>
<gene>
    <name evidence="5" type="primary">endA</name>
    <name evidence="5" type="ORF">ABK905_21910</name>
</gene>
<organism evidence="5">
    <name type="scientific">Acerihabitans sp. KWT182</name>
    <dbReference type="NCBI Taxonomy" id="3157919"/>
    <lineage>
        <taxon>Bacteria</taxon>
        <taxon>Pseudomonadati</taxon>
        <taxon>Pseudomonadota</taxon>
        <taxon>Gammaproteobacteria</taxon>
        <taxon>Enterobacterales</taxon>
        <taxon>Pectobacteriaceae</taxon>
        <taxon>Acerihabitans</taxon>
    </lineage>
</organism>